<feature type="binding site" evidence="9">
    <location>
        <position position="41"/>
    </location>
    <ligand>
        <name>substrate</name>
    </ligand>
</feature>
<keyword evidence="2 9" id="KW-0808">Transferase</keyword>
<feature type="binding site" evidence="9">
    <location>
        <position position="9"/>
    </location>
    <ligand>
        <name>substrate</name>
    </ligand>
</feature>
<dbReference type="PANTHER" id="PTHR21342:SF1">
    <property type="entry name" value="PHOSPHOPANTETHEINE ADENYLYLTRANSFERASE"/>
    <property type="match status" value="1"/>
</dbReference>
<dbReference type="HAMAP" id="MF_00151">
    <property type="entry name" value="PPAT_bact"/>
    <property type="match status" value="1"/>
</dbReference>
<dbReference type="Gene3D" id="3.40.50.620">
    <property type="entry name" value="HUPs"/>
    <property type="match status" value="1"/>
</dbReference>
<evidence type="ECO:0000256" key="7">
    <source>
        <dbReference type="ARBA" id="ARBA00022993"/>
    </source>
</evidence>
<dbReference type="PANTHER" id="PTHR21342">
    <property type="entry name" value="PHOSPHOPANTETHEINE ADENYLYLTRANSFERASE"/>
    <property type="match status" value="1"/>
</dbReference>
<comment type="caution">
    <text evidence="11">The sequence shown here is derived from an EMBL/GenBank/DDBJ whole genome shotgun (WGS) entry which is preliminary data.</text>
</comment>
<keyword evidence="6 9" id="KW-0460">Magnesium</keyword>
<evidence type="ECO:0000256" key="8">
    <source>
        <dbReference type="ARBA" id="ARBA00029346"/>
    </source>
</evidence>
<dbReference type="EC" id="2.7.7.3" evidence="9"/>
<evidence type="ECO:0000256" key="9">
    <source>
        <dbReference type="HAMAP-Rule" id="MF_00151"/>
    </source>
</evidence>
<dbReference type="Proteomes" id="UP000746471">
    <property type="component" value="Unassembled WGS sequence"/>
</dbReference>
<feature type="binding site" evidence="9">
    <location>
        <position position="17"/>
    </location>
    <ligand>
        <name>ATP</name>
        <dbReference type="ChEBI" id="CHEBI:30616"/>
    </ligand>
</feature>
<accession>A0ABS5PQM0</accession>
<proteinExistence type="inferred from homology"/>
<dbReference type="InterPro" id="IPR001980">
    <property type="entry name" value="PPAT"/>
</dbReference>
<comment type="catalytic activity">
    <reaction evidence="8 9">
        <text>(R)-4'-phosphopantetheine + ATP + H(+) = 3'-dephospho-CoA + diphosphate</text>
        <dbReference type="Rhea" id="RHEA:19801"/>
        <dbReference type="ChEBI" id="CHEBI:15378"/>
        <dbReference type="ChEBI" id="CHEBI:30616"/>
        <dbReference type="ChEBI" id="CHEBI:33019"/>
        <dbReference type="ChEBI" id="CHEBI:57328"/>
        <dbReference type="ChEBI" id="CHEBI:61723"/>
        <dbReference type="EC" id="2.7.7.3"/>
    </reaction>
</comment>
<dbReference type="NCBIfam" id="TIGR01510">
    <property type="entry name" value="coaD_prev_kdtB"/>
    <property type="match status" value="1"/>
</dbReference>
<evidence type="ECO:0000256" key="2">
    <source>
        <dbReference type="ARBA" id="ARBA00022679"/>
    </source>
</evidence>
<dbReference type="GO" id="GO:0004595">
    <property type="term" value="F:pantetheine-phosphate adenylyltransferase activity"/>
    <property type="evidence" value="ECO:0007669"/>
    <property type="project" value="UniProtKB-EC"/>
</dbReference>
<feature type="binding site" evidence="9">
    <location>
        <begin position="123"/>
        <end position="129"/>
    </location>
    <ligand>
        <name>ATP</name>
        <dbReference type="ChEBI" id="CHEBI:30616"/>
    </ligand>
</feature>
<evidence type="ECO:0000313" key="11">
    <source>
        <dbReference type="EMBL" id="MBS7527455.1"/>
    </source>
</evidence>
<keyword evidence="12" id="KW-1185">Reference proteome</keyword>
<feature type="binding site" evidence="9">
    <location>
        <position position="98"/>
    </location>
    <ligand>
        <name>ATP</name>
        <dbReference type="ChEBI" id="CHEBI:30616"/>
    </ligand>
</feature>
<dbReference type="CDD" id="cd02163">
    <property type="entry name" value="PPAT"/>
    <property type="match status" value="1"/>
</dbReference>
<feature type="binding site" evidence="9">
    <location>
        <position position="87"/>
    </location>
    <ligand>
        <name>substrate</name>
    </ligand>
</feature>
<keyword evidence="5 9" id="KW-0067">ATP-binding</keyword>
<comment type="pathway">
    <text evidence="9">Cofactor biosynthesis; coenzyme A biosynthesis; CoA from (R)-pantothenate: step 4/5.</text>
</comment>
<comment type="cofactor">
    <cofactor evidence="9">
        <name>Mg(2+)</name>
        <dbReference type="ChEBI" id="CHEBI:18420"/>
    </cofactor>
</comment>
<dbReference type="EMBL" id="JAHBCL010000020">
    <property type="protein sequence ID" value="MBS7527455.1"/>
    <property type="molecule type" value="Genomic_DNA"/>
</dbReference>
<feature type="domain" description="Cytidyltransferase-like" evidence="10">
    <location>
        <begin position="5"/>
        <end position="133"/>
    </location>
</feature>
<dbReference type="SUPFAM" id="SSF52374">
    <property type="entry name" value="Nucleotidylyl transferase"/>
    <property type="match status" value="1"/>
</dbReference>
<evidence type="ECO:0000256" key="1">
    <source>
        <dbReference type="ARBA" id="ARBA00022490"/>
    </source>
</evidence>
<feature type="binding site" evidence="9">
    <location>
        <begin position="9"/>
        <end position="10"/>
    </location>
    <ligand>
        <name>ATP</name>
        <dbReference type="ChEBI" id="CHEBI:30616"/>
    </ligand>
</feature>
<dbReference type="NCBIfam" id="TIGR00125">
    <property type="entry name" value="cyt_tran_rel"/>
    <property type="match status" value="1"/>
</dbReference>
<feature type="binding site" evidence="9">
    <location>
        <position position="73"/>
    </location>
    <ligand>
        <name>substrate</name>
    </ligand>
</feature>
<keyword evidence="1 9" id="KW-0963">Cytoplasm</keyword>
<comment type="function">
    <text evidence="9">Reversibly transfers an adenylyl group from ATP to 4'-phosphopantetheine, yielding dephospho-CoA (dPCoA) and pyrophosphate.</text>
</comment>
<evidence type="ECO:0000259" key="10">
    <source>
        <dbReference type="Pfam" id="PF01467"/>
    </source>
</evidence>
<protein>
    <recommendedName>
        <fullName evidence="9">Phosphopantetheine adenylyltransferase</fullName>
        <ecNumber evidence="9">2.7.7.3</ecNumber>
    </recommendedName>
    <alternativeName>
        <fullName evidence="9">Dephospho-CoA pyrophosphorylase</fullName>
    </alternativeName>
    <alternativeName>
        <fullName evidence="9">Pantetheine-phosphate adenylyltransferase</fullName>
        <shortName evidence="9">PPAT</shortName>
    </alternativeName>
</protein>
<reference evidence="11 12" key="1">
    <citation type="submission" date="2021-05" db="EMBL/GenBank/DDBJ databases">
        <title>Fusibacter ferrireducens sp. nov., an anaerobic, sulfur- and Fe-reducing bacterium isolated from the mangrove sediment.</title>
        <authorList>
            <person name="Qiu D."/>
        </authorList>
    </citation>
    <scope>NUCLEOTIDE SEQUENCE [LARGE SCALE GENOMIC DNA]</scope>
    <source>
        <strain evidence="11 12">DSM 12116</strain>
    </source>
</reference>
<comment type="similarity">
    <text evidence="9">Belongs to the bacterial CoaD family.</text>
</comment>
<sequence length="160" mass="18077">MKVAVYPGSFDPVTKGHLDIIERASKIFDKVIVAVMYNQSKKPLFTPDERVELLKMTTAQYGNVEIDRHTGLLIDYLKAHDIRIIVKGLRAISDFEAEFQMASVNQKLCKEIESVFIMTRTEYMYLSSSIVKEVASLNGDITDFVTEDVKRAILNKIGGV</sequence>
<feature type="binding site" evidence="9">
    <location>
        <begin position="88"/>
        <end position="90"/>
    </location>
    <ligand>
        <name>ATP</name>
        <dbReference type="ChEBI" id="CHEBI:30616"/>
    </ligand>
</feature>
<comment type="subcellular location">
    <subcellularLocation>
        <location evidence="9">Cytoplasm</location>
    </subcellularLocation>
</comment>
<dbReference type="PRINTS" id="PR01020">
    <property type="entry name" value="LPSBIOSNTHSS"/>
</dbReference>
<dbReference type="RefSeq" id="WP_213237315.1">
    <property type="nucleotide sequence ID" value="NZ_JAHBCL010000020.1"/>
</dbReference>
<evidence type="ECO:0000256" key="4">
    <source>
        <dbReference type="ARBA" id="ARBA00022741"/>
    </source>
</evidence>
<dbReference type="Pfam" id="PF01467">
    <property type="entry name" value="CTP_transf_like"/>
    <property type="match status" value="1"/>
</dbReference>
<keyword evidence="4 9" id="KW-0547">Nucleotide-binding</keyword>
<gene>
    <name evidence="9 11" type="primary">coaD</name>
    <name evidence="11" type="ORF">KHM83_12290</name>
</gene>
<feature type="site" description="Transition state stabilizer" evidence="9">
    <location>
        <position position="17"/>
    </location>
</feature>
<comment type="subunit">
    <text evidence="9">Homohexamer.</text>
</comment>
<evidence type="ECO:0000256" key="5">
    <source>
        <dbReference type="ARBA" id="ARBA00022840"/>
    </source>
</evidence>
<dbReference type="InterPro" id="IPR004821">
    <property type="entry name" value="Cyt_trans-like"/>
</dbReference>
<keyword evidence="7 9" id="KW-0173">Coenzyme A biosynthesis</keyword>
<evidence type="ECO:0000256" key="3">
    <source>
        <dbReference type="ARBA" id="ARBA00022695"/>
    </source>
</evidence>
<organism evidence="11 12">
    <name type="scientific">Fusibacter paucivorans</name>
    <dbReference type="NCBI Taxonomy" id="76009"/>
    <lineage>
        <taxon>Bacteria</taxon>
        <taxon>Bacillati</taxon>
        <taxon>Bacillota</taxon>
        <taxon>Clostridia</taxon>
        <taxon>Eubacteriales</taxon>
        <taxon>Eubacteriales Family XII. Incertae Sedis</taxon>
        <taxon>Fusibacter</taxon>
    </lineage>
</organism>
<keyword evidence="3 9" id="KW-0548">Nucleotidyltransferase</keyword>
<dbReference type="InterPro" id="IPR014729">
    <property type="entry name" value="Rossmann-like_a/b/a_fold"/>
</dbReference>
<evidence type="ECO:0000313" key="12">
    <source>
        <dbReference type="Proteomes" id="UP000746471"/>
    </source>
</evidence>
<evidence type="ECO:0000256" key="6">
    <source>
        <dbReference type="ARBA" id="ARBA00022842"/>
    </source>
</evidence>
<name>A0ABS5PQM0_9FIRM</name>